<dbReference type="AlphaFoldDB" id="A0A8J3N6W4"/>
<evidence type="ECO:0000313" key="3">
    <source>
        <dbReference type="Proteomes" id="UP000597444"/>
    </source>
</evidence>
<dbReference type="InterPro" id="IPR051783">
    <property type="entry name" value="NAD(P)-dependent_oxidoreduct"/>
</dbReference>
<feature type="domain" description="NAD-dependent epimerase/dehydratase" evidence="1">
    <location>
        <begin position="3"/>
        <end position="215"/>
    </location>
</feature>
<dbReference type="Proteomes" id="UP000597444">
    <property type="component" value="Unassembled WGS sequence"/>
</dbReference>
<gene>
    <name evidence="2" type="ORF">KSF_106020</name>
</gene>
<proteinExistence type="predicted"/>
<reference evidence="2" key="1">
    <citation type="submission" date="2020-10" db="EMBL/GenBank/DDBJ databases">
        <title>Taxonomic study of unclassified bacteria belonging to the class Ktedonobacteria.</title>
        <authorList>
            <person name="Yabe S."/>
            <person name="Wang C.M."/>
            <person name="Zheng Y."/>
            <person name="Sakai Y."/>
            <person name="Cavaletti L."/>
            <person name="Monciardini P."/>
            <person name="Donadio S."/>
        </authorList>
    </citation>
    <scope>NUCLEOTIDE SEQUENCE</scope>
    <source>
        <strain evidence="2">ID150040</strain>
    </source>
</reference>
<dbReference type="Gene3D" id="3.40.50.720">
    <property type="entry name" value="NAD(P)-binding Rossmann-like Domain"/>
    <property type="match status" value="1"/>
</dbReference>
<name>A0A8J3N6W4_9CHLR</name>
<dbReference type="SUPFAM" id="SSF51735">
    <property type="entry name" value="NAD(P)-binding Rossmann-fold domains"/>
    <property type="match status" value="1"/>
</dbReference>
<evidence type="ECO:0000259" key="1">
    <source>
        <dbReference type="Pfam" id="PF01370"/>
    </source>
</evidence>
<dbReference type="PANTHER" id="PTHR48079:SF6">
    <property type="entry name" value="NAD(P)-BINDING DOMAIN-CONTAINING PROTEIN-RELATED"/>
    <property type="match status" value="1"/>
</dbReference>
<sequence>MKIFLVGATGVIGRRLIPLLIASGHAVTGTTRVAEKRQLLQQVGASPVVVDVFEREKLFTVIREAQPDVVIHQLTDLSERNTVANARIRKVGTRNLVDAAKEAGVRHLIAQSIAWAHAPGEGPADESVPLDIAAPAPRRVTIEGIQALESAVGEMERGVVLRYGVLYGPGTWYAPDGSIAEQVRRGQLVADSGITSFLHVDDAARAALLALNWPHGVINVVDDEPAPATMWLPVYAATLGAPAPTVQAEHPRAARGAMNTKAHRHLNWQPAYSSWREGFPRAAREWKSQAK</sequence>
<keyword evidence="3" id="KW-1185">Reference proteome</keyword>
<dbReference type="InterPro" id="IPR036291">
    <property type="entry name" value="NAD(P)-bd_dom_sf"/>
</dbReference>
<accession>A0A8J3N6W4</accession>
<dbReference type="EMBL" id="BNJK01000002">
    <property type="protein sequence ID" value="GHP00555.1"/>
    <property type="molecule type" value="Genomic_DNA"/>
</dbReference>
<dbReference type="GO" id="GO:0004029">
    <property type="term" value="F:aldehyde dehydrogenase (NAD+) activity"/>
    <property type="evidence" value="ECO:0007669"/>
    <property type="project" value="TreeGrafter"/>
</dbReference>
<dbReference type="Pfam" id="PF01370">
    <property type="entry name" value="Epimerase"/>
    <property type="match status" value="1"/>
</dbReference>
<protein>
    <submittedName>
        <fullName evidence="2">dTDP-glucose 4,6-dehydratase</fullName>
    </submittedName>
</protein>
<dbReference type="GO" id="GO:0005737">
    <property type="term" value="C:cytoplasm"/>
    <property type="evidence" value="ECO:0007669"/>
    <property type="project" value="TreeGrafter"/>
</dbReference>
<organism evidence="2 3">
    <name type="scientific">Reticulibacter mediterranei</name>
    <dbReference type="NCBI Taxonomy" id="2778369"/>
    <lineage>
        <taxon>Bacteria</taxon>
        <taxon>Bacillati</taxon>
        <taxon>Chloroflexota</taxon>
        <taxon>Ktedonobacteria</taxon>
        <taxon>Ktedonobacterales</taxon>
        <taxon>Reticulibacteraceae</taxon>
        <taxon>Reticulibacter</taxon>
    </lineage>
</organism>
<dbReference type="InterPro" id="IPR001509">
    <property type="entry name" value="Epimerase_deHydtase"/>
</dbReference>
<dbReference type="PANTHER" id="PTHR48079">
    <property type="entry name" value="PROTEIN YEEZ"/>
    <property type="match status" value="1"/>
</dbReference>
<evidence type="ECO:0000313" key="2">
    <source>
        <dbReference type="EMBL" id="GHP00555.1"/>
    </source>
</evidence>
<dbReference type="RefSeq" id="WP_220211032.1">
    <property type="nucleotide sequence ID" value="NZ_BNJK01000002.1"/>
</dbReference>
<comment type="caution">
    <text evidence="2">The sequence shown here is derived from an EMBL/GenBank/DDBJ whole genome shotgun (WGS) entry which is preliminary data.</text>
</comment>